<name>A0A178VK91_ARATH</name>
<feature type="domain" description="E3 ubiquitin-protein ligase MARCHF6-like C-terminal" evidence="2">
    <location>
        <begin position="263"/>
        <end position="370"/>
    </location>
</feature>
<evidence type="ECO:0000313" key="4">
    <source>
        <dbReference type="Proteomes" id="UP000078284"/>
    </source>
</evidence>
<feature type="transmembrane region" description="Helical" evidence="1">
    <location>
        <begin position="343"/>
        <end position="359"/>
    </location>
</feature>
<dbReference type="InterPro" id="IPR056521">
    <property type="entry name" value="MARCHF6-like_C"/>
</dbReference>
<feature type="transmembrane region" description="Helical" evidence="1">
    <location>
        <begin position="300"/>
        <end position="323"/>
    </location>
</feature>
<dbReference type="PANTHER" id="PTHR13145">
    <property type="entry name" value="SSM4 PROTEIN"/>
    <property type="match status" value="1"/>
</dbReference>
<dbReference type="Pfam" id="PF23113">
    <property type="entry name" value="MARCHF6_C"/>
    <property type="match status" value="1"/>
</dbReference>
<proteinExistence type="predicted"/>
<reference evidence="4" key="1">
    <citation type="journal article" date="2016" name="Proc. Natl. Acad. Sci. U.S.A.">
        <title>Chromosome-level assembly of Arabidopsis thaliana Ler reveals the extent of translocation and inversion polymorphisms.</title>
        <authorList>
            <person name="Zapata L."/>
            <person name="Ding J."/>
            <person name="Willing E.M."/>
            <person name="Hartwig B."/>
            <person name="Bezdan D."/>
            <person name="Jiao W.B."/>
            <person name="Patel V."/>
            <person name="Velikkakam James G."/>
            <person name="Koornneef M."/>
            <person name="Ossowski S."/>
            <person name="Schneeberger K."/>
        </authorList>
    </citation>
    <scope>NUCLEOTIDE SEQUENCE [LARGE SCALE GENOMIC DNA]</scope>
    <source>
        <strain evidence="4">cv. Landsberg erecta</strain>
    </source>
</reference>
<comment type="caution">
    <text evidence="3">The sequence shown here is derived from an EMBL/GenBank/DDBJ whole genome shotgun (WGS) entry which is preliminary data.</text>
</comment>
<accession>A0A178VK91</accession>
<dbReference type="EMBL" id="LUHQ01000003">
    <property type="protein sequence ID" value="OAP06757.1"/>
    <property type="molecule type" value="Genomic_DNA"/>
</dbReference>
<keyword evidence="1" id="KW-0812">Transmembrane</keyword>
<sequence>MDDQATLVEDTDKYDDDKEEEDLCRICRSPEEPGNPLWYPVRVSRLHQCSSRLSSYLAQSPRIQAVRASPYVRMVVPWAMAFILNTYCLSLHPLGQEVVVGFKRDYGMSTKSACFLNGLLYNGHLVFFMRIPIHEPIIARHPAGFQADILIKNVLGDGFVLVLWKYNKIVCEWYYSLLQSFFGEPPRLVGVALHELGAIGRLLFFLDNKSFDALTISICVSFFFILLPFSFRWIAIAIVGGGGLFENSPVILGYMMTLSIPFAYLGIFLTLRQISFPAIAWRGKFKRIRNVGINKLPSMWLLQDVIGSIITTLLATLCIPYLLLKSLLPLLGFSRSANPAIEPFIWPALLALIAVWFMAKQTYDLVSYFHRLVFDDRYVVG</sequence>
<evidence type="ECO:0000313" key="3">
    <source>
        <dbReference type="EMBL" id="OAP06757.1"/>
    </source>
</evidence>
<keyword evidence="1" id="KW-0472">Membrane</keyword>
<dbReference type="Proteomes" id="UP000078284">
    <property type="component" value="Chromosome 3"/>
</dbReference>
<keyword evidence="1" id="KW-1133">Transmembrane helix</keyword>
<feature type="transmembrane region" description="Helical" evidence="1">
    <location>
        <begin position="251"/>
        <end position="279"/>
    </location>
</feature>
<protein>
    <recommendedName>
        <fullName evidence="2">E3 ubiquitin-protein ligase MARCHF6-like C-terminal domain-containing protein</fullName>
    </recommendedName>
</protein>
<dbReference type="ExpressionAtlas" id="A0A178VK91">
    <property type="expression patterns" value="baseline and differential"/>
</dbReference>
<evidence type="ECO:0000256" key="1">
    <source>
        <dbReference type="SAM" id="Phobius"/>
    </source>
</evidence>
<dbReference type="PANTHER" id="PTHR13145:SF3">
    <property type="entry name" value="RING_FYVE_PHD ZINC FINGER SUPERFAMILY PROTEIN"/>
    <property type="match status" value="1"/>
</dbReference>
<organism evidence="3 4">
    <name type="scientific">Arabidopsis thaliana</name>
    <name type="common">Mouse-ear cress</name>
    <dbReference type="NCBI Taxonomy" id="3702"/>
    <lineage>
        <taxon>Eukaryota</taxon>
        <taxon>Viridiplantae</taxon>
        <taxon>Streptophyta</taxon>
        <taxon>Embryophyta</taxon>
        <taxon>Tracheophyta</taxon>
        <taxon>Spermatophyta</taxon>
        <taxon>Magnoliopsida</taxon>
        <taxon>eudicotyledons</taxon>
        <taxon>Gunneridae</taxon>
        <taxon>Pentapetalae</taxon>
        <taxon>rosids</taxon>
        <taxon>malvids</taxon>
        <taxon>Brassicales</taxon>
        <taxon>Brassicaceae</taxon>
        <taxon>Camelineae</taxon>
        <taxon>Arabidopsis</taxon>
    </lineage>
</organism>
<gene>
    <name evidence="3" type="ordered locus">AXX17_At3g06580</name>
</gene>
<dbReference type="AlphaFoldDB" id="A0A178VK91"/>
<feature type="transmembrane region" description="Helical" evidence="1">
    <location>
        <begin position="211"/>
        <end position="231"/>
    </location>
</feature>
<evidence type="ECO:0000259" key="2">
    <source>
        <dbReference type="Pfam" id="PF23113"/>
    </source>
</evidence>